<proteinExistence type="predicted"/>
<dbReference type="InterPro" id="IPR007688">
    <property type="entry name" value="Conjugal_tfr_TrbL/VirB6"/>
</dbReference>
<keyword evidence="2 6" id="KW-0812">Transmembrane</keyword>
<feature type="transmembrane region" description="Helical" evidence="6">
    <location>
        <begin position="170"/>
        <end position="189"/>
    </location>
</feature>
<dbReference type="GO" id="GO:0016020">
    <property type="term" value="C:membrane"/>
    <property type="evidence" value="ECO:0007669"/>
    <property type="project" value="UniProtKB-SubCell"/>
</dbReference>
<feature type="transmembrane region" description="Helical" evidence="6">
    <location>
        <begin position="228"/>
        <end position="251"/>
    </location>
</feature>
<protein>
    <submittedName>
        <fullName evidence="7">TrbL/VirB6 plasmid conjugal transfer protein</fullName>
    </submittedName>
</protein>
<feature type="transmembrane region" description="Helical" evidence="6">
    <location>
        <begin position="196"/>
        <end position="216"/>
    </location>
</feature>
<dbReference type="OrthoDB" id="9077370at2"/>
<evidence type="ECO:0000256" key="4">
    <source>
        <dbReference type="ARBA" id="ARBA00023136"/>
    </source>
</evidence>
<dbReference type="Proteomes" id="UP000054893">
    <property type="component" value="Unassembled WGS sequence"/>
</dbReference>
<organism evidence="7 8">
    <name type="scientific">Caballeronia sordidicola</name>
    <name type="common">Burkholderia sordidicola</name>
    <dbReference type="NCBI Taxonomy" id="196367"/>
    <lineage>
        <taxon>Bacteria</taxon>
        <taxon>Pseudomonadati</taxon>
        <taxon>Pseudomonadota</taxon>
        <taxon>Betaproteobacteria</taxon>
        <taxon>Burkholderiales</taxon>
        <taxon>Burkholderiaceae</taxon>
        <taxon>Caballeronia</taxon>
    </lineage>
</organism>
<dbReference type="EMBL" id="FCOC02000018">
    <property type="protein sequence ID" value="SAL44829.1"/>
    <property type="molecule type" value="Genomic_DNA"/>
</dbReference>
<evidence type="ECO:0000256" key="5">
    <source>
        <dbReference type="SAM" id="MobiDB-lite"/>
    </source>
</evidence>
<dbReference type="GO" id="GO:0030255">
    <property type="term" value="P:protein secretion by the type IV secretion system"/>
    <property type="evidence" value="ECO:0007669"/>
    <property type="project" value="InterPro"/>
</dbReference>
<evidence type="ECO:0000256" key="3">
    <source>
        <dbReference type="ARBA" id="ARBA00022989"/>
    </source>
</evidence>
<evidence type="ECO:0000256" key="2">
    <source>
        <dbReference type="ARBA" id="ARBA00022692"/>
    </source>
</evidence>
<sequence length="394" mass="39289">MSGLFTAVGGTLENGMSAYVTSVSSALSSALVPVVTTALTIWIITYGFAVVRGEAHESVPAFAWRGLKVAVMLAFALGAGIYQSQVVTAVEGATTGLAQTIQTAAANAGAGNPGCGTVSGSSVTGMSASAIYQTLDCYDRQIDIVMDAYFDKAAHEGFSVSGIVAGIGDLVGGFIVGLGGAIFLMVLAFEVTMARMLLDLVLGLGPLFIACGAFGPTARFFEAWTAKVANYALLQILIAAFLGMALTAFSADLAPFNVTTSSPDANASSLSAAGQAVLTAIAPWGAAFGLFITSLLLATIGWQLPAVASGLAGGATLSGFGAFVAGFASRGAVRGLGSLVSLGRGPRRPGGRISGGSGQGSSANAGGGDGQIPAYQRAAREHLGDQDNSGGSSS</sequence>
<evidence type="ECO:0000313" key="8">
    <source>
        <dbReference type="Proteomes" id="UP000054893"/>
    </source>
</evidence>
<evidence type="ECO:0000256" key="6">
    <source>
        <dbReference type="SAM" id="Phobius"/>
    </source>
</evidence>
<feature type="transmembrane region" description="Helical" evidence="6">
    <location>
        <begin position="30"/>
        <end position="50"/>
    </location>
</feature>
<accession>A0A158HLF2</accession>
<dbReference type="Pfam" id="PF04610">
    <property type="entry name" value="TrbL"/>
    <property type="match status" value="1"/>
</dbReference>
<feature type="compositionally biased region" description="Gly residues" evidence="5">
    <location>
        <begin position="352"/>
        <end position="370"/>
    </location>
</feature>
<dbReference type="RefSeq" id="WP_060857835.1">
    <property type="nucleotide sequence ID" value="NZ_FCOC02000018.1"/>
</dbReference>
<reference evidence="7 8" key="1">
    <citation type="submission" date="2016-01" db="EMBL/GenBank/DDBJ databases">
        <authorList>
            <person name="Oliw E.H."/>
        </authorList>
    </citation>
    <scope>NUCLEOTIDE SEQUENCE [LARGE SCALE GENOMIC DNA]</scope>
    <source>
        <strain evidence="7">LMG 22029</strain>
    </source>
</reference>
<keyword evidence="3 6" id="KW-1133">Transmembrane helix</keyword>
<comment type="subcellular location">
    <subcellularLocation>
        <location evidence="1">Membrane</location>
        <topology evidence="1">Multi-pass membrane protein</topology>
    </subcellularLocation>
</comment>
<keyword evidence="4 6" id="KW-0472">Membrane</keyword>
<feature type="transmembrane region" description="Helical" evidence="6">
    <location>
        <begin position="62"/>
        <end position="82"/>
    </location>
</feature>
<evidence type="ECO:0000256" key="1">
    <source>
        <dbReference type="ARBA" id="ARBA00004141"/>
    </source>
</evidence>
<dbReference type="AlphaFoldDB" id="A0A158HLF2"/>
<feature type="region of interest" description="Disordered" evidence="5">
    <location>
        <begin position="343"/>
        <end position="394"/>
    </location>
</feature>
<name>A0A158HLF2_CABSO</name>
<feature type="transmembrane region" description="Helical" evidence="6">
    <location>
        <begin position="306"/>
        <end position="328"/>
    </location>
</feature>
<gene>
    <name evidence="7" type="ORF">AWB64_04757</name>
</gene>
<evidence type="ECO:0000313" key="7">
    <source>
        <dbReference type="EMBL" id="SAL44829.1"/>
    </source>
</evidence>
<feature type="transmembrane region" description="Helical" evidence="6">
    <location>
        <begin position="272"/>
        <end position="300"/>
    </location>
</feature>